<organism evidence="2 3">
    <name type="scientific">Pocillopora meandrina</name>
    <dbReference type="NCBI Taxonomy" id="46732"/>
    <lineage>
        <taxon>Eukaryota</taxon>
        <taxon>Metazoa</taxon>
        <taxon>Cnidaria</taxon>
        <taxon>Anthozoa</taxon>
        <taxon>Hexacorallia</taxon>
        <taxon>Scleractinia</taxon>
        <taxon>Astrocoeniina</taxon>
        <taxon>Pocilloporidae</taxon>
        <taxon>Pocillopora</taxon>
    </lineage>
</organism>
<reference evidence="2 3" key="1">
    <citation type="submission" date="2022-05" db="EMBL/GenBank/DDBJ databases">
        <authorList>
            <consortium name="Genoscope - CEA"/>
            <person name="William W."/>
        </authorList>
    </citation>
    <scope>NUCLEOTIDE SEQUENCE [LARGE SCALE GENOMIC DNA]</scope>
</reference>
<feature type="signal peptide" evidence="1">
    <location>
        <begin position="1"/>
        <end position="18"/>
    </location>
</feature>
<sequence length="175" mass="19703">KPALVFLLLVATANRTSASPVLSARSPSEKVADFKVQISETGTEYNDTIKVNTEKQIELFKVPAHKDVDESNILHDFKTELDKDKTKIIDSKWIVDKEMANRSELSEELANFCPQYPIYQVKIMDDSLTSTRVETEDHFRQFTHVICAQVEKALLPTGISVGVPIVEDTGKLKPR</sequence>
<feature type="non-terminal residue" evidence="2">
    <location>
        <position position="1"/>
    </location>
</feature>
<name>A0AAU9Y0Q8_9CNID</name>
<gene>
    <name evidence="2" type="ORF">PMEA_00002309</name>
</gene>
<proteinExistence type="predicted"/>
<dbReference type="EMBL" id="CALNXJ010000104">
    <property type="protein sequence ID" value="CAH3164504.1"/>
    <property type="molecule type" value="Genomic_DNA"/>
</dbReference>
<evidence type="ECO:0000313" key="2">
    <source>
        <dbReference type="EMBL" id="CAH3164504.1"/>
    </source>
</evidence>
<evidence type="ECO:0000256" key="1">
    <source>
        <dbReference type="SAM" id="SignalP"/>
    </source>
</evidence>
<dbReference type="Proteomes" id="UP001159428">
    <property type="component" value="Unassembled WGS sequence"/>
</dbReference>
<accession>A0AAU9Y0Q8</accession>
<protein>
    <submittedName>
        <fullName evidence="2">Uncharacterized protein</fullName>
    </submittedName>
</protein>
<evidence type="ECO:0000313" key="3">
    <source>
        <dbReference type="Proteomes" id="UP001159428"/>
    </source>
</evidence>
<comment type="caution">
    <text evidence="2">The sequence shown here is derived from an EMBL/GenBank/DDBJ whole genome shotgun (WGS) entry which is preliminary data.</text>
</comment>
<dbReference type="AlphaFoldDB" id="A0AAU9Y0Q8"/>
<feature type="chain" id="PRO_5043415147" evidence="1">
    <location>
        <begin position="19"/>
        <end position="175"/>
    </location>
</feature>
<keyword evidence="3" id="KW-1185">Reference proteome</keyword>
<keyword evidence="1" id="KW-0732">Signal</keyword>